<dbReference type="SUPFAM" id="SSF49482">
    <property type="entry name" value="Aromatic compound dioxygenase"/>
    <property type="match status" value="1"/>
</dbReference>
<dbReference type="NCBIfam" id="TIGR02423">
    <property type="entry name" value="protocat_alph"/>
    <property type="match status" value="1"/>
</dbReference>
<dbReference type="GO" id="GO:0008199">
    <property type="term" value="F:ferric iron binding"/>
    <property type="evidence" value="ECO:0007669"/>
    <property type="project" value="InterPro"/>
</dbReference>
<feature type="domain" description="Intradiol ring-cleavage dioxygenases" evidence="4">
    <location>
        <begin position="48"/>
        <end position="76"/>
    </location>
</feature>
<dbReference type="EMBL" id="LPVY01000022">
    <property type="protein sequence ID" value="KZB61768.1"/>
    <property type="molecule type" value="Genomic_DNA"/>
</dbReference>
<accession>A0A154L1J4</accession>
<evidence type="ECO:0000313" key="6">
    <source>
        <dbReference type="Proteomes" id="UP000076335"/>
    </source>
</evidence>
<keyword evidence="2 5" id="KW-0223">Dioxygenase</keyword>
<dbReference type="InterPro" id="IPR000627">
    <property type="entry name" value="Intradiol_dOase_C"/>
</dbReference>
<dbReference type="GO" id="GO:0018578">
    <property type="term" value="F:protocatechuate 3,4-dioxygenase activity"/>
    <property type="evidence" value="ECO:0007669"/>
    <property type="project" value="InterPro"/>
</dbReference>
<evidence type="ECO:0000313" key="5">
    <source>
        <dbReference type="EMBL" id="KZB61768.1"/>
    </source>
</evidence>
<name>A0A154L1J4_9PROT</name>
<dbReference type="InterPro" id="IPR015889">
    <property type="entry name" value="Intradiol_dOase_core"/>
</dbReference>
<evidence type="ECO:0000256" key="2">
    <source>
        <dbReference type="ARBA" id="ARBA00022964"/>
    </source>
</evidence>
<organism evidence="5 6">
    <name type="scientific">Thalassospira lucentensis</name>
    <dbReference type="NCBI Taxonomy" id="168935"/>
    <lineage>
        <taxon>Bacteria</taxon>
        <taxon>Pseudomonadati</taxon>
        <taxon>Pseudomonadota</taxon>
        <taxon>Alphaproteobacteria</taxon>
        <taxon>Rhodospirillales</taxon>
        <taxon>Thalassospiraceae</taxon>
        <taxon>Thalassospira</taxon>
    </lineage>
</organism>
<dbReference type="CDD" id="cd03463">
    <property type="entry name" value="3_4-PCD_alpha"/>
    <property type="match status" value="1"/>
</dbReference>
<evidence type="ECO:0000256" key="1">
    <source>
        <dbReference type="ARBA" id="ARBA00007825"/>
    </source>
</evidence>
<evidence type="ECO:0000256" key="3">
    <source>
        <dbReference type="ARBA" id="ARBA00023002"/>
    </source>
</evidence>
<comment type="caution">
    <text evidence="5">The sequence shown here is derived from an EMBL/GenBank/DDBJ whole genome shotgun (WGS) entry which is preliminary data.</text>
</comment>
<dbReference type="InterPro" id="IPR012786">
    <property type="entry name" value="Protocat_dOase_a"/>
</dbReference>
<dbReference type="Proteomes" id="UP000076335">
    <property type="component" value="Unassembled WGS sequence"/>
</dbReference>
<proteinExistence type="inferred from homology"/>
<protein>
    <submittedName>
        <fullName evidence="5">Protocatechuate 3,4-dioxygenase subunit alpha</fullName>
    </submittedName>
</protein>
<gene>
    <name evidence="5" type="ORF">AUP42_05830</name>
</gene>
<dbReference type="InterPro" id="IPR050770">
    <property type="entry name" value="Intradiol_RC_Dioxygenase"/>
</dbReference>
<dbReference type="Gene3D" id="2.60.130.10">
    <property type="entry name" value="Aromatic compound dioxygenase"/>
    <property type="match status" value="1"/>
</dbReference>
<dbReference type="PANTHER" id="PTHR33711">
    <property type="entry name" value="DIOXYGENASE, PUTATIVE (AFU_ORTHOLOGUE AFUA_2G02910)-RELATED"/>
    <property type="match status" value="1"/>
</dbReference>
<sequence>MSYGETPSQTVGPYFAYGLTAGQYGYDFTDIADATIAGPDAEGEHIRITGRVLDGNGDVVNDAMIEIWQADANGAYTENPVDVASSGFRGLGRCGTGTDAQNRFYFDTVKPGVVADGTAPFVNVIVFMRGMLVHAFTRFYFDDEAALNAKDDILQSVPADRRDTLIAKRVETRTGVEYRIDIHMQGDAETVFFDV</sequence>
<dbReference type="Pfam" id="PF00775">
    <property type="entry name" value="Dioxygenase_C"/>
    <property type="match status" value="1"/>
</dbReference>
<dbReference type="OrthoDB" id="9805815at2"/>
<reference evidence="5 6" key="1">
    <citation type="submission" date="2015-12" db="EMBL/GenBank/DDBJ databases">
        <title>Genome sequence of Thalassospira lucentensis MCCC 1A02072.</title>
        <authorList>
            <person name="Lu L."/>
            <person name="Lai Q."/>
            <person name="Shao Z."/>
            <person name="Qian P."/>
        </authorList>
    </citation>
    <scope>NUCLEOTIDE SEQUENCE [LARGE SCALE GENOMIC DNA]</scope>
    <source>
        <strain evidence="5 6">MCCC 1A02072</strain>
    </source>
</reference>
<dbReference type="AlphaFoldDB" id="A0A154L1J4"/>
<keyword evidence="3" id="KW-0560">Oxidoreductase</keyword>
<dbReference type="PROSITE" id="PS00083">
    <property type="entry name" value="INTRADIOL_DIOXYGENAS"/>
    <property type="match status" value="1"/>
</dbReference>
<dbReference type="PANTHER" id="PTHR33711:SF9">
    <property type="entry name" value="PROTOCATECHUATE 3,4-DIOXYGENASE ALPHA CHAIN"/>
    <property type="match status" value="1"/>
</dbReference>
<dbReference type="RefSeq" id="WP_062953076.1">
    <property type="nucleotide sequence ID" value="NZ_LPVY01000022.1"/>
</dbReference>
<evidence type="ECO:0000259" key="4">
    <source>
        <dbReference type="PROSITE" id="PS00083"/>
    </source>
</evidence>
<comment type="similarity">
    <text evidence="1">Belongs to the intradiol ring-cleavage dioxygenase family.</text>
</comment>